<keyword evidence="5" id="KW-0190">Covalent protein-DNA linkage</keyword>
<keyword evidence="2 8" id="KW-0645">Protease</keyword>
<dbReference type="RefSeq" id="WP_156227690.1">
    <property type="nucleotide sequence ID" value="NZ_CP046415.1"/>
</dbReference>
<gene>
    <name evidence="9" type="ORF">GM160_01830</name>
</gene>
<dbReference type="EC" id="3.4.-.-" evidence="8"/>
<dbReference type="InterPro" id="IPR003738">
    <property type="entry name" value="SRAP"/>
</dbReference>
<dbReference type="AlphaFoldDB" id="A0A6I6CYL3"/>
<evidence type="ECO:0000256" key="2">
    <source>
        <dbReference type="ARBA" id="ARBA00022670"/>
    </source>
</evidence>
<sequence>MCGRYALHTAPMKVAQSLGLPIDLDWEPAYNIAPGRSVPVIATDPEGDKPAALYARWGFHPHWAGSKAPTPINARAETLRDSRYFLGSFRHHRCLVPADGWYEWTESGGQKLPWYFRRGDGNPIVFAGLLAKGEDDNQTMAIITEPARGLAKTIHDRMPLVLTPESIAAWLKPELTDPDELRRHVHHEPIEDFRTHRVSPAVNRADAAGADLIAPLSPEAG</sequence>
<dbReference type="GO" id="GO:0006508">
    <property type="term" value="P:proteolysis"/>
    <property type="evidence" value="ECO:0007669"/>
    <property type="project" value="UniProtKB-KW"/>
</dbReference>
<name>A0A6I6CYL3_9GAMM</name>
<keyword evidence="10" id="KW-1185">Reference proteome</keyword>
<evidence type="ECO:0000256" key="7">
    <source>
        <dbReference type="ARBA" id="ARBA00023239"/>
    </source>
</evidence>
<dbReference type="SUPFAM" id="SSF143081">
    <property type="entry name" value="BB1717-like"/>
    <property type="match status" value="1"/>
</dbReference>
<dbReference type="GO" id="GO:0008233">
    <property type="term" value="F:peptidase activity"/>
    <property type="evidence" value="ECO:0007669"/>
    <property type="project" value="UniProtKB-KW"/>
</dbReference>
<evidence type="ECO:0000256" key="8">
    <source>
        <dbReference type="RuleBase" id="RU364100"/>
    </source>
</evidence>
<dbReference type="Gene3D" id="3.90.1680.10">
    <property type="entry name" value="SOS response associated peptidase-like"/>
    <property type="match status" value="1"/>
</dbReference>
<dbReference type="Pfam" id="PF02586">
    <property type="entry name" value="SRAP"/>
    <property type="match status" value="1"/>
</dbReference>
<evidence type="ECO:0000256" key="6">
    <source>
        <dbReference type="ARBA" id="ARBA00023125"/>
    </source>
</evidence>
<evidence type="ECO:0000313" key="10">
    <source>
        <dbReference type="Proteomes" id="UP000427716"/>
    </source>
</evidence>
<proteinExistence type="inferred from homology"/>
<evidence type="ECO:0000256" key="5">
    <source>
        <dbReference type="ARBA" id="ARBA00023124"/>
    </source>
</evidence>
<dbReference type="InterPro" id="IPR036590">
    <property type="entry name" value="SRAP-like"/>
</dbReference>
<keyword evidence="6" id="KW-0238">DNA-binding</keyword>
<organism evidence="9 10">
    <name type="scientific">Guyparkeria halophila</name>
    <dbReference type="NCBI Taxonomy" id="47960"/>
    <lineage>
        <taxon>Bacteria</taxon>
        <taxon>Pseudomonadati</taxon>
        <taxon>Pseudomonadota</taxon>
        <taxon>Gammaproteobacteria</taxon>
        <taxon>Chromatiales</taxon>
        <taxon>Thioalkalibacteraceae</taxon>
        <taxon>Guyparkeria</taxon>
    </lineage>
</organism>
<dbReference type="KEGG" id="ghl:GM160_01830"/>
<dbReference type="PANTHER" id="PTHR13604">
    <property type="entry name" value="DC12-RELATED"/>
    <property type="match status" value="1"/>
</dbReference>
<reference evidence="9 10" key="1">
    <citation type="submission" date="2019-11" db="EMBL/GenBank/DDBJ databases">
        <authorList>
            <person name="Zhang J."/>
            <person name="Sun C."/>
        </authorList>
    </citation>
    <scope>NUCLEOTIDE SEQUENCE [LARGE SCALE GENOMIC DNA]</scope>
    <source>
        <strain evidence="10">sp2</strain>
    </source>
</reference>
<accession>A0A6I6CYL3</accession>
<comment type="similarity">
    <text evidence="1 8">Belongs to the SOS response-associated peptidase family.</text>
</comment>
<dbReference type="Proteomes" id="UP000427716">
    <property type="component" value="Chromosome"/>
</dbReference>
<dbReference type="GO" id="GO:0003697">
    <property type="term" value="F:single-stranded DNA binding"/>
    <property type="evidence" value="ECO:0007669"/>
    <property type="project" value="InterPro"/>
</dbReference>
<evidence type="ECO:0000313" key="9">
    <source>
        <dbReference type="EMBL" id="QGT77728.1"/>
    </source>
</evidence>
<dbReference type="PANTHER" id="PTHR13604:SF0">
    <property type="entry name" value="ABASIC SITE PROCESSING PROTEIN HMCES"/>
    <property type="match status" value="1"/>
</dbReference>
<keyword evidence="3" id="KW-0227">DNA damage</keyword>
<keyword evidence="4 8" id="KW-0378">Hydrolase</keyword>
<evidence type="ECO:0000256" key="4">
    <source>
        <dbReference type="ARBA" id="ARBA00022801"/>
    </source>
</evidence>
<protein>
    <recommendedName>
        <fullName evidence="8">Abasic site processing protein</fullName>
        <ecNumber evidence="8">3.4.-.-</ecNumber>
    </recommendedName>
</protein>
<evidence type="ECO:0000256" key="3">
    <source>
        <dbReference type="ARBA" id="ARBA00022763"/>
    </source>
</evidence>
<dbReference type="GO" id="GO:0016829">
    <property type="term" value="F:lyase activity"/>
    <property type="evidence" value="ECO:0007669"/>
    <property type="project" value="UniProtKB-KW"/>
</dbReference>
<evidence type="ECO:0000256" key="1">
    <source>
        <dbReference type="ARBA" id="ARBA00008136"/>
    </source>
</evidence>
<keyword evidence="7" id="KW-0456">Lyase</keyword>
<dbReference type="GO" id="GO:0106300">
    <property type="term" value="P:protein-DNA covalent cross-linking repair"/>
    <property type="evidence" value="ECO:0007669"/>
    <property type="project" value="InterPro"/>
</dbReference>
<dbReference type="EMBL" id="CP046415">
    <property type="protein sequence ID" value="QGT77728.1"/>
    <property type="molecule type" value="Genomic_DNA"/>
</dbReference>